<reference evidence="9" key="2">
    <citation type="submission" date="2025-08" db="UniProtKB">
        <authorList>
            <consortium name="RefSeq"/>
        </authorList>
    </citation>
    <scope>IDENTIFICATION</scope>
    <source>
        <tissue evidence="9">Leaf</tissue>
    </source>
</reference>
<dbReference type="InterPro" id="IPR044974">
    <property type="entry name" value="Disease_R_plants"/>
</dbReference>
<dbReference type="Gene3D" id="1.20.5.4130">
    <property type="match status" value="1"/>
</dbReference>
<dbReference type="Pfam" id="PF23598">
    <property type="entry name" value="LRR_14"/>
    <property type="match status" value="1"/>
</dbReference>
<dbReference type="Pfam" id="PF23559">
    <property type="entry name" value="WHD_DRP"/>
    <property type="match status" value="1"/>
</dbReference>
<dbReference type="Pfam" id="PF18052">
    <property type="entry name" value="Rx_N"/>
    <property type="match status" value="1"/>
</dbReference>
<dbReference type="Gene3D" id="1.10.10.10">
    <property type="entry name" value="Winged helix-like DNA-binding domain superfamily/Winged helix DNA-binding domain"/>
    <property type="match status" value="1"/>
</dbReference>
<keyword evidence="8" id="KW-1185">Reference proteome</keyword>
<evidence type="ECO:0000259" key="5">
    <source>
        <dbReference type="Pfam" id="PF18052"/>
    </source>
</evidence>
<dbReference type="RefSeq" id="XP_010514976.1">
    <property type="nucleotide sequence ID" value="XM_010516674.2"/>
</dbReference>
<dbReference type="InterPro" id="IPR055414">
    <property type="entry name" value="LRR_R13L4/SHOC2-like"/>
</dbReference>
<reference evidence="8" key="1">
    <citation type="journal article" date="2014" name="Nat. Commun.">
        <title>The emerging biofuel crop Camelina sativa retains a highly undifferentiated hexaploid genome structure.</title>
        <authorList>
            <person name="Kagale S."/>
            <person name="Koh C."/>
            <person name="Nixon J."/>
            <person name="Bollina V."/>
            <person name="Clarke W.E."/>
            <person name="Tuteja R."/>
            <person name="Spillane C."/>
            <person name="Robinson S.J."/>
            <person name="Links M.G."/>
            <person name="Clarke C."/>
            <person name="Higgins E.E."/>
            <person name="Huebert T."/>
            <person name="Sharpe A.G."/>
            <person name="Parkin I.A."/>
        </authorList>
    </citation>
    <scope>NUCLEOTIDE SEQUENCE [LARGE SCALE GENOMIC DNA]</scope>
    <source>
        <strain evidence="8">cv. DH55</strain>
    </source>
</reference>
<evidence type="ECO:0000259" key="4">
    <source>
        <dbReference type="Pfam" id="PF00931"/>
    </source>
</evidence>
<organism evidence="8 9">
    <name type="scientific">Camelina sativa</name>
    <name type="common">False flax</name>
    <name type="synonym">Myagrum sativum</name>
    <dbReference type="NCBI Taxonomy" id="90675"/>
    <lineage>
        <taxon>Eukaryota</taxon>
        <taxon>Viridiplantae</taxon>
        <taxon>Streptophyta</taxon>
        <taxon>Embryophyta</taxon>
        <taxon>Tracheophyta</taxon>
        <taxon>Spermatophyta</taxon>
        <taxon>Magnoliopsida</taxon>
        <taxon>eudicotyledons</taxon>
        <taxon>Gunneridae</taxon>
        <taxon>Pentapetalae</taxon>
        <taxon>rosids</taxon>
        <taxon>malvids</taxon>
        <taxon>Brassicales</taxon>
        <taxon>Brassicaceae</taxon>
        <taxon>Camelineae</taxon>
        <taxon>Camelina</taxon>
    </lineage>
</organism>
<dbReference type="SUPFAM" id="SSF52058">
    <property type="entry name" value="L domain-like"/>
    <property type="match status" value="1"/>
</dbReference>
<dbReference type="Pfam" id="PF00931">
    <property type="entry name" value="NB-ARC"/>
    <property type="match status" value="1"/>
</dbReference>
<dbReference type="InterPro" id="IPR027417">
    <property type="entry name" value="P-loop_NTPase"/>
</dbReference>
<dbReference type="InterPro" id="IPR058922">
    <property type="entry name" value="WHD_DRP"/>
</dbReference>
<dbReference type="InterPro" id="IPR002182">
    <property type="entry name" value="NB-ARC"/>
</dbReference>
<dbReference type="CDD" id="cd14798">
    <property type="entry name" value="RX-CC_like"/>
    <property type="match status" value="1"/>
</dbReference>
<protein>
    <submittedName>
        <fullName evidence="9">Disease resistance protein RPP13-like isoform X1</fullName>
    </submittedName>
</protein>
<dbReference type="InterPro" id="IPR042197">
    <property type="entry name" value="Apaf_helical"/>
</dbReference>
<name>A0ABM0ZFD5_CAMSA</name>
<evidence type="ECO:0000256" key="3">
    <source>
        <dbReference type="ARBA" id="ARBA00022821"/>
    </source>
</evidence>
<sequence length="854" mass="99313">MVDAITGFVVGKIGNYLIEEASMLMGVKDDLEDLKTELTCIQGFLKDVEAREQEDEVSKEWTKLVLDFAYDVEDVLDTYFLKLEERSQRRGLKRLTNKIGRKIDAYNIVDDIRILKRRILDVTRKRETYGIGNFSERRGGESNLSLRVRELRRARSIDQEELVVGLEDDAKILLAKLLDEREYNRFIISIFGMGGLGKTALARKLYNSEEVKRRFKYRAWTYVSQEYKTGDILMRIIRSLGVASAKELEKIRKFTEEELEVYLHGILEGKKYLVVVDDIWEREAWESLKRALPCNHEEGSIVIITTRIRAVAEGVDGRFYAHKLRFLTFEESWKLFEQKAFINMEWVDEDLRKIGKEMVQKCSGLPLAIVVLAGLLSRKSPSEWNDVCNSLWRRLKDNSIHVSTLCDLSLKEMRHELKLCFLYLSIFPEDYEIEVEKLIRLLVAEGIIQGDEEMMMEDVVRYYIEELIGRSLVEAVRVERGKVMSCRIHDLLRDVAIKKSKELNFLNVYNDHVAAQHTCCRREVVHHQIINKYFSEKRMNKRMRSFLFFGESKVNVKTTTLNMKLLRVLNLGGVHFIQKGDITLSFPDVVGDLIHLRYFGIADTRVKNLPGFISNLRFLQTLDASGNDSFIQKIDLRKLTSLRHVIGKFLGDFLIGDAMNLQTLRSISSYNWSKLKHELLINLRDLKIYENYPWVDNGRVRTSYFLGTVPVYWGSITRLRNLRVLKLEATATIYLSLESEEVVRSMDVISPSLESVTLVGITLREDPMPFLQKLPRLEDLILKDCDLVGGKMSISEQGFGRLRKLQLFIEKLDELQIEEQAMPNLIQLKLSTKVQYCHLVIPNRFRAFIQIYET</sequence>
<evidence type="ECO:0000259" key="6">
    <source>
        <dbReference type="Pfam" id="PF23559"/>
    </source>
</evidence>
<keyword evidence="1" id="KW-0677">Repeat</keyword>
<dbReference type="GeneID" id="104790876"/>
<evidence type="ECO:0000313" key="9">
    <source>
        <dbReference type="RefSeq" id="XP_010514976.1"/>
    </source>
</evidence>
<feature type="domain" description="Disease resistance protein winged helix" evidence="6">
    <location>
        <begin position="426"/>
        <end position="496"/>
    </location>
</feature>
<dbReference type="SUPFAM" id="SSF52540">
    <property type="entry name" value="P-loop containing nucleoside triphosphate hydrolases"/>
    <property type="match status" value="1"/>
</dbReference>
<evidence type="ECO:0000256" key="2">
    <source>
        <dbReference type="ARBA" id="ARBA00022741"/>
    </source>
</evidence>
<dbReference type="PRINTS" id="PR00364">
    <property type="entry name" value="DISEASERSIST"/>
</dbReference>
<dbReference type="InterPro" id="IPR032675">
    <property type="entry name" value="LRR_dom_sf"/>
</dbReference>
<evidence type="ECO:0000256" key="1">
    <source>
        <dbReference type="ARBA" id="ARBA00022737"/>
    </source>
</evidence>
<proteinExistence type="predicted"/>
<accession>A0ABM0ZFD5</accession>
<dbReference type="Proteomes" id="UP000694864">
    <property type="component" value="Chromosome 6"/>
</dbReference>
<evidence type="ECO:0000313" key="8">
    <source>
        <dbReference type="Proteomes" id="UP000694864"/>
    </source>
</evidence>
<dbReference type="Gene3D" id="1.10.8.430">
    <property type="entry name" value="Helical domain of apoptotic protease-activating factors"/>
    <property type="match status" value="1"/>
</dbReference>
<dbReference type="InterPro" id="IPR038005">
    <property type="entry name" value="RX-like_CC"/>
</dbReference>
<gene>
    <name evidence="9" type="primary">LOC104790876</name>
</gene>
<dbReference type="Gene3D" id="3.40.50.300">
    <property type="entry name" value="P-loop containing nucleotide triphosphate hydrolases"/>
    <property type="match status" value="1"/>
</dbReference>
<feature type="domain" description="NB-ARC" evidence="4">
    <location>
        <begin position="171"/>
        <end position="342"/>
    </location>
</feature>
<dbReference type="PANTHER" id="PTHR23155:SF1193">
    <property type="entry name" value="DISEASE RESISTANCE PROTEIN RPP13-RELATED"/>
    <property type="match status" value="1"/>
</dbReference>
<dbReference type="Gene3D" id="3.80.10.10">
    <property type="entry name" value="Ribonuclease Inhibitor"/>
    <property type="match status" value="1"/>
</dbReference>
<dbReference type="InterPro" id="IPR036388">
    <property type="entry name" value="WH-like_DNA-bd_sf"/>
</dbReference>
<dbReference type="PANTHER" id="PTHR23155">
    <property type="entry name" value="DISEASE RESISTANCE PROTEIN RP"/>
    <property type="match status" value="1"/>
</dbReference>
<keyword evidence="2" id="KW-0547">Nucleotide-binding</keyword>
<keyword evidence="3" id="KW-0611">Plant defense</keyword>
<feature type="domain" description="Disease resistance N-terminal" evidence="5">
    <location>
        <begin position="7"/>
        <end position="91"/>
    </location>
</feature>
<dbReference type="InterPro" id="IPR041118">
    <property type="entry name" value="Rx_N"/>
</dbReference>
<feature type="domain" description="Disease resistance R13L4/SHOC-2-like LRR" evidence="7">
    <location>
        <begin position="543"/>
        <end position="837"/>
    </location>
</feature>
<evidence type="ECO:0000259" key="7">
    <source>
        <dbReference type="Pfam" id="PF23598"/>
    </source>
</evidence>